<dbReference type="CDD" id="cd19941">
    <property type="entry name" value="TIL"/>
    <property type="match status" value="1"/>
</dbReference>
<accession>A0A9Q1BVV3</accession>
<evidence type="ECO:0000313" key="3">
    <source>
        <dbReference type="Proteomes" id="UP001152320"/>
    </source>
</evidence>
<proteinExistence type="predicted"/>
<reference evidence="2" key="1">
    <citation type="submission" date="2021-10" db="EMBL/GenBank/DDBJ databases">
        <title>Tropical sea cucumber genome reveals ecological adaptation and Cuvierian tubules defense mechanism.</title>
        <authorList>
            <person name="Chen T."/>
        </authorList>
    </citation>
    <scope>NUCLEOTIDE SEQUENCE</scope>
    <source>
        <strain evidence="2">Nanhai2018</strain>
        <tissue evidence="2">Muscle</tissue>
    </source>
</reference>
<dbReference type="SUPFAM" id="SSF57567">
    <property type="entry name" value="Serine protease inhibitors"/>
    <property type="match status" value="1"/>
</dbReference>
<name>A0A9Q1BVV3_HOLLE</name>
<feature type="domain" description="TIL" evidence="1">
    <location>
        <begin position="6"/>
        <end position="51"/>
    </location>
</feature>
<dbReference type="EMBL" id="JAIZAY010000011">
    <property type="protein sequence ID" value="KAJ8033608.1"/>
    <property type="molecule type" value="Genomic_DNA"/>
</dbReference>
<keyword evidence="3" id="KW-1185">Reference proteome</keyword>
<dbReference type="InterPro" id="IPR002919">
    <property type="entry name" value="TIL_dom"/>
</dbReference>
<sequence length="71" mass="7746">MVYSNSTCQLTCDDPIESSTCSASNFTEAQGCVCDDGFLKKGDYCVLPAECGCFMAEDNVVIPVSHYPWTF</sequence>
<dbReference type="InterPro" id="IPR036084">
    <property type="entry name" value="Ser_inhib-like_sf"/>
</dbReference>
<protein>
    <recommendedName>
        <fullName evidence="1">TIL domain-containing protein</fullName>
    </recommendedName>
</protein>
<dbReference type="Pfam" id="PF01826">
    <property type="entry name" value="TIL"/>
    <property type="match status" value="1"/>
</dbReference>
<dbReference type="Proteomes" id="UP001152320">
    <property type="component" value="Chromosome 11"/>
</dbReference>
<gene>
    <name evidence="2" type="ORF">HOLleu_23907</name>
</gene>
<organism evidence="2 3">
    <name type="scientific">Holothuria leucospilota</name>
    <name type="common">Black long sea cucumber</name>
    <name type="synonym">Mertensiothuria leucospilota</name>
    <dbReference type="NCBI Taxonomy" id="206669"/>
    <lineage>
        <taxon>Eukaryota</taxon>
        <taxon>Metazoa</taxon>
        <taxon>Echinodermata</taxon>
        <taxon>Eleutherozoa</taxon>
        <taxon>Echinozoa</taxon>
        <taxon>Holothuroidea</taxon>
        <taxon>Aspidochirotacea</taxon>
        <taxon>Aspidochirotida</taxon>
        <taxon>Holothuriidae</taxon>
        <taxon>Holothuria</taxon>
    </lineage>
</organism>
<comment type="caution">
    <text evidence="2">The sequence shown here is derived from an EMBL/GenBank/DDBJ whole genome shotgun (WGS) entry which is preliminary data.</text>
</comment>
<evidence type="ECO:0000259" key="1">
    <source>
        <dbReference type="Pfam" id="PF01826"/>
    </source>
</evidence>
<evidence type="ECO:0000313" key="2">
    <source>
        <dbReference type="EMBL" id="KAJ8033608.1"/>
    </source>
</evidence>
<dbReference type="OrthoDB" id="7765127at2759"/>
<dbReference type="AlphaFoldDB" id="A0A9Q1BVV3"/>
<dbReference type="Gene3D" id="2.10.25.10">
    <property type="entry name" value="Laminin"/>
    <property type="match status" value="1"/>
</dbReference>